<reference evidence="2" key="3">
    <citation type="submission" date="2022-05" db="EMBL/GenBank/DDBJ databases">
        <authorList>
            <person name="Kunte H.-J."/>
        </authorList>
    </citation>
    <scope>NUCLEOTIDE SEQUENCE</scope>
    <source>
        <strain evidence="2">G5</strain>
    </source>
</reference>
<dbReference type="KEGG" id="ccam:M5D45_04110"/>
<dbReference type="AlphaFoldDB" id="A0AAE9I069"/>
<proteinExistence type="predicted"/>
<reference evidence="1 3" key="1">
    <citation type="submission" date="2019-05" db="EMBL/GenBank/DDBJ databases">
        <title>Whole genome sequence analysis of Cupriavidus campinensis S14E4C strain.</title>
        <authorList>
            <person name="Abbaszade G."/>
            <person name="Szabo A."/>
            <person name="Toumi M."/>
            <person name="Toth E."/>
        </authorList>
    </citation>
    <scope>NUCLEOTIDE SEQUENCE [LARGE SCALE GENOMIC DNA]</scope>
    <source>
        <strain evidence="1 3">S14E4C</strain>
    </source>
</reference>
<sequence length="127" mass="13188">MSPAKLSTETYQLAAGQCLRLHLEPGAVVHLESGRLTVAGPPRWLAETVCQPAATLAPGAVYIAGIAGWATLAAGGAATVHIMQPAPPPGWWRLIKSRFGRSGLLLGNARPPDTKAAEIPVPHATSK</sequence>
<dbReference type="EMBL" id="CP097330">
    <property type="protein sequence ID" value="URF05029.1"/>
    <property type="molecule type" value="Genomic_DNA"/>
</dbReference>
<dbReference type="Proteomes" id="UP000318943">
    <property type="component" value="Unassembled WGS sequence"/>
</dbReference>
<dbReference type="RefSeq" id="WP_144201679.1">
    <property type="nucleotide sequence ID" value="NZ_CAJPVH010000003.1"/>
</dbReference>
<protein>
    <submittedName>
        <fullName evidence="2">Uncharacterized protein</fullName>
    </submittedName>
</protein>
<dbReference type="Proteomes" id="UP001056132">
    <property type="component" value="Chromosome 1"/>
</dbReference>
<reference evidence="2" key="2">
    <citation type="journal article" date="2022" name="Microbiol. Resour. Announc.">
        <title>Genome Sequence of Cupriavidus campinensis Strain G5, a Member of a Bacterial Consortium Capable of Polyethylene Degradation.</title>
        <authorList>
            <person name="Schneider B."/>
            <person name="Pfeiffer F."/>
            <person name="Dyall-Smith M."/>
            <person name="Kunte H.J."/>
        </authorList>
    </citation>
    <scope>NUCLEOTIDE SEQUENCE</scope>
    <source>
        <strain evidence="2">G5</strain>
    </source>
</reference>
<accession>A0AAE9I069</accession>
<name>A0AAE9I069_9BURK</name>
<evidence type="ECO:0000313" key="3">
    <source>
        <dbReference type="Proteomes" id="UP000318943"/>
    </source>
</evidence>
<organism evidence="2 4">
    <name type="scientific">Cupriavidus campinensis</name>
    <dbReference type="NCBI Taxonomy" id="151783"/>
    <lineage>
        <taxon>Bacteria</taxon>
        <taxon>Pseudomonadati</taxon>
        <taxon>Pseudomonadota</taxon>
        <taxon>Betaproteobacteria</taxon>
        <taxon>Burkholderiales</taxon>
        <taxon>Burkholderiaceae</taxon>
        <taxon>Cupriavidus</taxon>
    </lineage>
</organism>
<dbReference type="EMBL" id="VCIZ01000017">
    <property type="protein sequence ID" value="TSP10257.1"/>
    <property type="molecule type" value="Genomic_DNA"/>
</dbReference>
<evidence type="ECO:0000313" key="2">
    <source>
        <dbReference type="EMBL" id="URF05029.1"/>
    </source>
</evidence>
<keyword evidence="3" id="KW-1185">Reference proteome</keyword>
<evidence type="ECO:0000313" key="4">
    <source>
        <dbReference type="Proteomes" id="UP001056132"/>
    </source>
</evidence>
<evidence type="ECO:0000313" key="1">
    <source>
        <dbReference type="EMBL" id="TSP10257.1"/>
    </source>
</evidence>
<gene>
    <name evidence="1" type="ORF">FGG12_23875</name>
    <name evidence="2" type="ORF">M5D45_04110</name>
</gene>